<organism evidence="4 5">
    <name type="scientific">Litchfieldia luteola</name>
    <dbReference type="NCBI Taxonomy" id="682179"/>
    <lineage>
        <taxon>Bacteria</taxon>
        <taxon>Bacillati</taxon>
        <taxon>Bacillota</taxon>
        <taxon>Bacilli</taxon>
        <taxon>Bacillales</taxon>
        <taxon>Bacillaceae</taxon>
        <taxon>Litchfieldia</taxon>
    </lineage>
</organism>
<evidence type="ECO:0000313" key="4">
    <source>
        <dbReference type="EMBL" id="MBE4910139.1"/>
    </source>
</evidence>
<dbReference type="EMBL" id="JADCLJ010000024">
    <property type="protein sequence ID" value="MBE4910139.1"/>
    <property type="molecule type" value="Genomic_DNA"/>
</dbReference>
<dbReference type="InterPro" id="IPR025662">
    <property type="entry name" value="Sigma_54_int_dom_ATP-bd_1"/>
</dbReference>
<dbReference type="SUPFAM" id="SSF52540">
    <property type="entry name" value="P-loop containing nucleoside triphosphate hydrolases"/>
    <property type="match status" value="1"/>
</dbReference>
<dbReference type="Proteomes" id="UP001516662">
    <property type="component" value="Unassembled WGS sequence"/>
</dbReference>
<evidence type="ECO:0000256" key="2">
    <source>
        <dbReference type="ARBA" id="ARBA00022840"/>
    </source>
</evidence>
<reference evidence="4 5" key="1">
    <citation type="submission" date="2020-10" db="EMBL/GenBank/DDBJ databases">
        <title>Bacillus sp. HD4P25, an endophyte from a halophyte.</title>
        <authorList>
            <person name="Sun J.-Q."/>
        </authorList>
    </citation>
    <scope>NUCLEOTIDE SEQUENCE [LARGE SCALE GENOMIC DNA]</scope>
    <source>
        <strain evidence="4 5">YIM 93174</strain>
    </source>
</reference>
<accession>A0ABR9QPN1</accession>
<dbReference type="InterPro" id="IPR027417">
    <property type="entry name" value="P-loop_NTPase"/>
</dbReference>
<keyword evidence="1" id="KW-0547">Nucleotide-binding</keyword>
<dbReference type="RefSeq" id="WP_193539390.1">
    <property type="nucleotide sequence ID" value="NZ_JADCLJ010000024.1"/>
</dbReference>
<dbReference type="PROSITE" id="PS50045">
    <property type="entry name" value="SIGMA54_INTERACT_4"/>
    <property type="match status" value="1"/>
</dbReference>
<evidence type="ECO:0000313" key="5">
    <source>
        <dbReference type="Proteomes" id="UP001516662"/>
    </source>
</evidence>
<evidence type="ECO:0000256" key="1">
    <source>
        <dbReference type="ARBA" id="ARBA00022741"/>
    </source>
</evidence>
<proteinExistence type="predicted"/>
<dbReference type="Gene3D" id="1.10.8.60">
    <property type="match status" value="1"/>
</dbReference>
<comment type="caution">
    <text evidence="4">The sequence shown here is derived from an EMBL/GenBank/DDBJ whole genome shotgun (WGS) entry which is preliminary data.</text>
</comment>
<evidence type="ECO:0000259" key="3">
    <source>
        <dbReference type="PROSITE" id="PS50045"/>
    </source>
</evidence>
<gene>
    <name evidence="4" type="ORF">IMZ08_19050</name>
</gene>
<dbReference type="Gene3D" id="1.10.10.10">
    <property type="entry name" value="Winged helix-like DNA-binding domain superfamily/Winged helix DNA-binding domain"/>
    <property type="match status" value="1"/>
</dbReference>
<dbReference type="InterPro" id="IPR002078">
    <property type="entry name" value="Sigma_54_int"/>
</dbReference>
<keyword evidence="2" id="KW-0067">ATP-binding</keyword>
<dbReference type="PROSITE" id="PS00675">
    <property type="entry name" value="SIGMA54_INTERACT_1"/>
    <property type="match status" value="1"/>
</dbReference>
<dbReference type="PANTHER" id="PTHR32071">
    <property type="entry name" value="TRANSCRIPTIONAL REGULATORY PROTEIN"/>
    <property type="match status" value="1"/>
</dbReference>
<dbReference type="Gene3D" id="3.40.50.300">
    <property type="entry name" value="P-loop containing nucleotide triphosphate hydrolases"/>
    <property type="match status" value="1"/>
</dbReference>
<feature type="domain" description="Sigma-54 factor interaction" evidence="3">
    <location>
        <begin position="15"/>
        <end position="224"/>
    </location>
</feature>
<dbReference type="Pfam" id="PF00158">
    <property type="entry name" value="Sigma54_activat"/>
    <property type="match status" value="1"/>
</dbReference>
<dbReference type="CDD" id="cd00009">
    <property type="entry name" value="AAA"/>
    <property type="match status" value="1"/>
</dbReference>
<dbReference type="Pfam" id="PF25601">
    <property type="entry name" value="AAA_lid_14"/>
    <property type="match status" value="1"/>
</dbReference>
<dbReference type="PANTHER" id="PTHR32071:SF119">
    <property type="entry name" value="SIGMA L-DEPENDENT TRANSCRIPTIONAL REGULATOR YPLP-RELATED"/>
    <property type="match status" value="1"/>
</dbReference>
<name>A0ABR9QPN1_9BACI</name>
<sequence length="348" mass="39521">MSSINQTPLYNFTHILGKHPLLLETIMVARKLAQTDYPIFIQGETGTGKELFTSAIHNESSKKGGPFVFVPCSSLGTLLETADDTTVEQYLNTLLIKAEEGTVVLDEISDLTIDIQKNLLYFLESMEVQNKRKIRFISTSNKNIQAMIQDGTIREDLYYRLNVLSLELPSLREIKSDIPILVDHFIRECGQFVKVDKAVYKKLANASWYGNVRELKNTVAYMLAVFNGKSIEVHDLPIQKHKKAKVKKVKVQPSKVTISEGISLMEKKEFYFILQTIMECNDKGEPSSRRIIADKSSITTHPLSTQQVRHRLDFLEKHGYITIGRGRAGTKITSDGLEYFHSLESFIQ</sequence>
<dbReference type="InterPro" id="IPR003593">
    <property type="entry name" value="AAA+_ATPase"/>
</dbReference>
<dbReference type="SMART" id="SM00382">
    <property type="entry name" value="AAA"/>
    <property type="match status" value="1"/>
</dbReference>
<keyword evidence="5" id="KW-1185">Reference proteome</keyword>
<dbReference type="InterPro" id="IPR058031">
    <property type="entry name" value="AAA_lid_NorR"/>
</dbReference>
<protein>
    <submittedName>
        <fullName evidence="4">Sigma-54-dependent Fis family transcriptional regulator</fullName>
    </submittedName>
</protein>
<dbReference type="InterPro" id="IPR036388">
    <property type="entry name" value="WH-like_DNA-bd_sf"/>
</dbReference>